<evidence type="ECO:0000313" key="2">
    <source>
        <dbReference type="EMBL" id="PON46085.1"/>
    </source>
</evidence>
<organism evidence="2 3">
    <name type="scientific">Parasponia andersonii</name>
    <name type="common">Sponia andersonii</name>
    <dbReference type="NCBI Taxonomy" id="3476"/>
    <lineage>
        <taxon>Eukaryota</taxon>
        <taxon>Viridiplantae</taxon>
        <taxon>Streptophyta</taxon>
        <taxon>Embryophyta</taxon>
        <taxon>Tracheophyta</taxon>
        <taxon>Spermatophyta</taxon>
        <taxon>Magnoliopsida</taxon>
        <taxon>eudicotyledons</taxon>
        <taxon>Gunneridae</taxon>
        <taxon>Pentapetalae</taxon>
        <taxon>rosids</taxon>
        <taxon>fabids</taxon>
        <taxon>Rosales</taxon>
        <taxon>Cannabaceae</taxon>
        <taxon>Parasponia</taxon>
    </lineage>
</organism>
<gene>
    <name evidence="2" type="ORF">PanWU01x14_253990</name>
</gene>
<sequence>MTLWTKNKTSMILMMIILDVLPSGDRGRDLSSDPTRISGDCESAPLSSKRGLAKLEGLWKLLRDTGHLIPIELDIDGGTYNIIRRNSKYFAHLIRSLILENIPTNFLSWYNVPDEIRTQISNEIE</sequence>
<dbReference type="AlphaFoldDB" id="A0A2P5BBD2"/>
<feature type="chain" id="PRO_5015177875" evidence="1">
    <location>
        <begin position="28"/>
        <end position="125"/>
    </location>
</feature>
<accession>A0A2P5BBD2</accession>
<keyword evidence="3" id="KW-1185">Reference proteome</keyword>
<name>A0A2P5BBD2_PARAD</name>
<dbReference type="Proteomes" id="UP000237105">
    <property type="component" value="Unassembled WGS sequence"/>
</dbReference>
<evidence type="ECO:0000313" key="3">
    <source>
        <dbReference type="Proteomes" id="UP000237105"/>
    </source>
</evidence>
<evidence type="ECO:0000256" key="1">
    <source>
        <dbReference type="SAM" id="SignalP"/>
    </source>
</evidence>
<reference evidence="3" key="1">
    <citation type="submission" date="2016-06" db="EMBL/GenBank/DDBJ databases">
        <title>Parallel loss of symbiosis genes in relatives of nitrogen-fixing non-legume Parasponia.</title>
        <authorList>
            <person name="Van Velzen R."/>
            <person name="Holmer R."/>
            <person name="Bu F."/>
            <person name="Rutten L."/>
            <person name="Van Zeijl A."/>
            <person name="Liu W."/>
            <person name="Santuari L."/>
            <person name="Cao Q."/>
            <person name="Sharma T."/>
            <person name="Shen D."/>
            <person name="Roswanjaya Y."/>
            <person name="Wardhani T."/>
            <person name="Kalhor M.S."/>
            <person name="Jansen J."/>
            <person name="Van den Hoogen J."/>
            <person name="Gungor B."/>
            <person name="Hartog M."/>
            <person name="Hontelez J."/>
            <person name="Verver J."/>
            <person name="Yang W.-C."/>
            <person name="Schijlen E."/>
            <person name="Repin R."/>
            <person name="Schilthuizen M."/>
            <person name="Schranz E."/>
            <person name="Heidstra R."/>
            <person name="Miyata K."/>
            <person name="Fedorova E."/>
            <person name="Kohlen W."/>
            <person name="Bisseling T."/>
            <person name="Smit S."/>
            <person name="Geurts R."/>
        </authorList>
    </citation>
    <scope>NUCLEOTIDE SEQUENCE [LARGE SCALE GENOMIC DNA]</scope>
    <source>
        <strain evidence="3">cv. WU1-14</strain>
    </source>
</reference>
<keyword evidence="1" id="KW-0732">Signal</keyword>
<feature type="non-terminal residue" evidence="2">
    <location>
        <position position="125"/>
    </location>
</feature>
<comment type="caution">
    <text evidence="2">The sequence shown here is derived from an EMBL/GenBank/DDBJ whole genome shotgun (WGS) entry which is preliminary data.</text>
</comment>
<proteinExistence type="predicted"/>
<feature type="signal peptide" evidence="1">
    <location>
        <begin position="1"/>
        <end position="27"/>
    </location>
</feature>
<dbReference type="EMBL" id="JXTB01000318">
    <property type="protein sequence ID" value="PON46085.1"/>
    <property type="molecule type" value="Genomic_DNA"/>
</dbReference>
<protein>
    <submittedName>
        <fullName evidence="2">Uncharacterized protein</fullName>
    </submittedName>
</protein>